<dbReference type="EMBL" id="CP071503">
    <property type="protein sequence ID" value="QSX33229.1"/>
    <property type="molecule type" value="Genomic_DNA"/>
</dbReference>
<protein>
    <submittedName>
        <fullName evidence="4">TIGR02099 family protein</fullName>
    </submittedName>
</protein>
<dbReference type="PANTHER" id="PTHR38690">
    <property type="entry name" value="PROTEASE-RELATED"/>
    <property type="match status" value="1"/>
</dbReference>
<dbReference type="NCBIfam" id="TIGR02099">
    <property type="entry name" value="YhdP family protein"/>
    <property type="match status" value="1"/>
</dbReference>
<sequence>MTQRLTYKIGRLFWQVLALILVLFALTVSLIRGLLPQLDEQRLAQYVEQQYGVQLKLGQLSAKWQAYGPSVSVASVSLPQQSQLPLTFAVQNVQIKLDFWQTLLTLKPQVENVNFDHVYLTLDLDKLTRPAAASAATTAKAASTHTNLDWLYALLLEQLEQYAIDDATVQLVSAAHQYQPIHLRQLRWLNHGQRHRASGALYLDETPLGGEHLSLNVDLAGDGYDPDSIKGQLYLTANQLNLGAWASERSKARNEPLSIPVQGVVNLQAWFDVSQRSIGSGLIRLGQSALDWQQENEQQSFAIDGGDFVWHSTATGWQFSSQGLAFRSNKQSWQDFSVQAERRGKQLYGHVSSIELSALRPLIPLIPGISPTALQQVLDLNTSGQISALNLYQGDDQQLQLSVPIKQVSWRPSAGVPGSAPLDITLALHGGFLSAELPAQAYQLDFGDQFSAPLQFDGEAMKLGFDLAAQRLIVPALALANSDLSLNASAAMDFSESPQLSLSAALQLHDMAKAHRYFPIKAMGKDLSSYLTNAIKAGHTDDAAVVWRGAFADFPYAEQQGVFQAGFTMKQGSYAFQPNWPAVTQLTLDALFENAAMKLHVQQGMLRKVDISGADIVIPTMAEHSQLLVDAKLNARGQDVTEVMKRSPLTSVSSTLNIVQIRGAIEGELHLDIPLYEGGQTDVRGQVAFNNTPVYVSKPGVFLNKLNGNVSFVNELISSEKLTGFMYRQPLSLSFNTGRVNEHFGVNVKLNSQWDLSRLPDELNNPLKPFYSGKMGWNANLRLIFDDTGFRVQANADADLTQTALNMPAPFNKLVGQPLSASAELLGDDKQASLDIRMANLAEFWGSFDVDADNLKSYDVMLGRPFRSGDSLTKQDGKLWLALGETQFNDWQPVIEAFVNYGKVQADRQSAEPVVNADVAASTAAMDATAVPATDVVELIDAAKPRGFFPPLAAIGGNVAQLAMLGHQFTNVNLDAHDTEQSWQFNIDAPEFNGSVEIFPDWWNQGLKVVANHLALVAVPATAADSAATVTEPSQLPPLAVDINDFSYLGRGLGHLVLQGAPSESGYHIQTFSLSSPAGELQGQGDWLTKDGENLTKVNFAVDSANFEQLAAIFDVNPGVKESALKLNANLDWHGSPTAFNLPTLNGDVRFDLGKGHMEQLSDKGARIFSLFSLDSLLRKLSLDFSDVFGKGLYFNSFGGDLRLNNGQLQTTNTEMDAVAGNMNVRGYTDLVSQSLNYDIRFAPKLASSVPTVVLLSTSAWTMGLGAFALTKVLEPVIEVISEIRFRLTGTMANPKLEELERKSKEIEIPKSILPTDNAVDANNTEAELHNGGDVNATDATAPAAVEVAVPAANDASQKTMPSNVVPMPTSPAAQPSQPKLESQVEPAVEPTAEQLPPAMTLPQPEPPATEELPHASQPVTVPKQPQAA</sequence>
<evidence type="ECO:0000256" key="1">
    <source>
        <dbReference type="SAM" id="MobiDB-lite"/>
    </source>
</evidence>
<evidence type="ECO:0000256" key="2">
    <source>
        <dbReference type="SAM" id="Phobius"/>
    </source>
</evidence>
<dbReference type="Pfam" id="PF13116">
    <property type="entry name" value="YhdP"/>
    <property type="match status" value="1"/>
</dbReference>
<keyword evidence="2" id="KW-0812">Transmembrane</keyword>
<keyword evidence="2" id="KW-0472">Membrane</keyword>
<evidence type="ECO:0000313" key="5">
    <source>
        <dbReference type="Proteomes" id="UP000662770"/>
    </source>
</evidence>
<organism evidence="4 5">
    <name type="scientific">Shewanella avicenniae</name>
    <dbReference type="NCBI Taxonomy" id="2814294"/>
    <lineage>
        <taxon>Bacteria</taxon>
        <taxon>Pseudomonadati</taxon>
        <taxon>Pseudomonadota</taxon>
        <taxon>Gammaproteobacteria</taxon>
        <taxon>Alteromonadales</taxon>
        <taxon>Shewanellaceae</taxon>
        <taxon>Shewanella</taxon>
    </lineage>
</organism>
<dbReference type="InterPro" id="IPR025263">
    <property type="entry name" value="YhdP_central"/>
</dbReference>
<feature type="compositionally biased region" description="Polar residues" evidence="1">
    <location>
        <begin position="1372"/>
        <end position="1381"/>
    </location>
</feature>
<feature type="region of interest" description="Disordered" evidence="1">
    <location>
        <begin position="1355"/>
        <end position="1429"/>
    </location>
</feature>
<gene>
    <name evidence="4" type="ORF">JYB87_16115</name>
</gene>
<dbReference type="Proteomes" id="UP000662770">
    <property type="component" value="Chromosome"/>
</dbReference>
<keyword evidence="5" id="KW-1185">Reference proteome</keyword>
<feature type="transmembrane region" description="Helical" evidence="2">
    <location>
        <begin position="12"/>
        <end position="35"/>
    </location>
</feature>
<keyword evidence="2" id="KW-1133">Transmembrane helix</keyword>
<dbReference type="InterPro" id="IPR011836">
    <property type="entry name" value="YhdP"/>
</dbReference>
<evidence type="ECO:0000313" key="4">
    <source>
        <dbReference type="EMBL" id="QSX33229.1"/>
    </source>
</evidence>
<dbReference type="RefSeq" id="WP_207354464.1">
    <property type="nucleotide sequence ID" value="NZ_CP071503.1"/>
</dbReference>
<evidence type="ECO:0000259" key="3">
    <source>
        <dbReference type="Pfam" id="PF13116"/>
    </source>
</evidence>
<proteinExistence type="predicted"/>
<dbReference type="PANTHER" id="PTHR38690:SF1">
    <property type="entry name" value="PROTEASE"/>
    <property type="match status" value="1"/>
</dbReference>
<reference evidence="4 5" key="1">
    <citation type="submission" date="2021-03" db="EMBL/GenBank/DDBJ databases">
        <title>Novel species identification of genus Shewanella.</title>
        <authorList>
            <person name="Liu G."/>
            <person name="Zhang Q."/>
        </authorList>
    </citation>
    <scope>NUCLEOTIDE SEQUENCE [LARGE SCALE GENOMIC DNA]</scope>
    <source>
        <strain evidence="4 5">FJAT-51800</strain>
    </source>
</reference>
<name>A0ABX7QPN0_9GAMM</name>
<accession>A0ABX7QPN0</accession>
<feature type="domain" description="YhdP central" evidence="3">
    <location>
        <begin position="5"/>
        <end position="1296"/>
    </location>
</feature>